<evidence type="ECO:0000256" key="1">
    <source>
        <dbReference type="ARBA" id="ARBA00001966"/>
    </source>
</evidence>
<proteinExistence type="predicted"/>
<dbReference type="Gene3D" id="3.30.70.20">
    <property type="match status" value="1"/>
</dbReference>
<evidence type="ECO:0000259" key="7">
    <source>
        <dbReference type="PROSITE" id="PS51379"/>
    </source>
</evidence>
<keyword evidence="2" id="KW-0004">4Fe-4S</keyword>
<reference evidence="9" key="1">
    <citation type="submission" date="2017-04" db="EMBL/GenBank/DDBJ databases">
        <title>Finegoldia magna isolated from orthopedic joint implant-associated infections.</title>
        <authorList>
            <person name="Bjorklund S."/>
            <person name="Bruggemann H."/>
            <person name="Jensen A."/>
            <person name="Hellmark B."/>
            <person name="Soderquist B."/>
        </authorList>
    </citation>
    <scope>NUCLEOTIDE SEQUENCE [LARGE SCALE GENOMIC DNA]</scope>
    <source>
        <strain evidence="9">12T273</strain>
    </source>
</reference>
<dbReference type="GO" id="GO:0051539">
    <property type="term" value="F:4 iron, 4 sulfur cluster binding"/>
    <property type="evidence" value="ECO:0007669"/>
    <property type="project" value="UniProtKB-KW"/>
</dbReference>
<keyword evidence="6" id="KW-0411">Iron-sulfur</keyword>
<sequence>MKMKKPELRQFNGFEKIEDYPLGTYYEAGFLTVTNDSYRSFDYFVDKDKCKNCLECYLYCPDGTIEKQDSYVSINQDFCKGCGICQKICSFDAIERKIK</sequence>
<comment type="cofactor">
    <cofactor evidence="1">
        <name>[4Fe-4S] cluster</name>
        <dbReference type="ChEBI" id="CHEBI:49883"/>
    </cofactor>
</comment>
<dbReference type="PANTHER" id="PTHR43724:SF1">
    <property type="entry name" value="PYRUVATE SYNTHASE SUBUNIT PORD"/>
    <property type="match status" value="1"/>
</dbReference>
<evidence type="ECO:0000313" key="9">
    <source>
        <dbReference type="Proteomes" id="UP000215546"/>
    </source>
</evidence>
<dbReference type="AlphaFoldDB" id="A0A233VPD6"/>
<dbReference type="PANTHER" id="PTHR43724">
    <property type="entry name" value="PYRUVATE SYNTHASE SUBUNIT PORD"/>
    <property type="match status" value="1"/>
</dbReference>
<name>A0A233VPD6_FINMA</name>
<dbReference type="InterPro" id="IPR017896">
    <property type="entry name" value="4Fe4S_Fe-S-bd"/>
</dbReference>
<dbReference type="Pfam" id="PF14697">
    <property type="entry name" value="Fer4_21"/>
    <property type="match status" value="1"/>
</dbReference>
<evidence type="ECO:0000256" key="3">
    <source>
        <dbReference type="ARBA" id="ARBA00022723"/>
    </source>
</evidence>
<gene>
    <name evidence="8" type="ORF">B9N55_01510</name>
</gene>
<evidence type="ECO:0000256" key="6">
    <source>
        <dbReference type="ARBA" id="ARBA00023014"/>
    </source>
</evidence>
<dbReference type="InterPro" id="IPR011898">
    <property type="entry name" value="PorD_KorD"/>
</dbReference>
<protein>
    <recommendedName>
        <fullName evidence="7">4Fe-4S ferredoxin-type domain-containing protein</fullName>
    </recommendedName>
</protein>
<dbReference type="SUPFAM" id="SSF54862">
    <property type="entry name" value="4Fe-4S ferredoxins"/>
    <property type="match status" value="1"/>
</dbReference>
<feature type="domain" description="4Fe-4S ferredoxin-type" evidence="7">
    <location>
        <begin position="41"/>
        <end position="69"/>
    </location>
</feature>
<evidence type="ECO:0000256" key="4">
    <source>
        <dbReference type="ARBA" id="ARBA00022737"/>
    </source>
</evidence>
<evidence type="ECO:0000256" key="2">
    <source>
        <dbReference type="ARBA" id="ARBA00022485"/>
    </source>
</evidence>
<keyword evidence="4" id="KW-0677">Repeat</keyword>
<keyword evidence="3" id="KW-0479">Metal-binding</keyword>
<keyword evidence="5" id="KW-0408">Iron</keyword>
<evidence type="ECO:0000313" key="8">
    <source>
        <dbReference type="EMBL" id="OXZ34239.1"/>
    </source>
</evidence>
<dbReference type="NCBIfam" id="TIGR02179">
    <property type="entry name" value="PorD_KorD"/>
    <property type="match status" value="1"/>
</dbReference>
<dbReference type="GO" id="GO:0016625">
    <property type="term" value="F:oxidoreductase activity, acting on the aldehyde or oxo group of donors, iron-sulfur protein as acceptor"/>
    <property type="evidence" value="ECO:0007669"/>
    <property type="project" value="InterPro"/>
</dbReference>
<dbReference type="PROSITE" id="PS51379">
    <property type="entry name" value="4FE4S_FER_2"/>
    <property type="match status" value="2"/>
</dbReference>
<dbReference type="Proteomes" id="UP000215546">
    <property type="component" value="Unassembled WGS sequence"/>
</dbReference>
<organism evidence="8 9">
    <name type="scientific">Finegoldia magna</name>
    <name type="common">Peptostreptococcus magnus</name>
    <dbReference type="NCBI Taxonomy" id="1260"/>
    <lineage>
        <taxon>Bacteria</taxon>
        <taxon>Bacillati</taxon>
        <taxon>Bacillota</taxon>
        <taxon>Tissierellia</taxon>
        <taxon>Tissierellales</taxon>
        <taxon>Peptoniphilaceae</taxon>
        <taxon>Finegoldia</taxon>
    </lineage>
</organism>
<accession>A0A233VPD6</accession>
<evidence type="ECO:0000256" key="5">
    <source>
        <dbReference type="ARBA" id="ARBA00023004"/>
    </source>
</evidence>
<dbReference type="GO" id="GO:0046872">
    <property type="term" value="F:metal ion binding"/>
    <property type="evidence" value="ECO:0007669"/>
    <property type="project" value="UniProtKB-KW"/>
</dbReference>
<feature type="domain" description="4Fe-4S ferredoxin-type" evidence="7">
    <location>
        <begin position="70"/>
        <end position="99"/>
    </location>
</feature>
<comment type="caution">
    <text evidence="8">The sequence shown here is derived from an EMBL/GenBank/DDBJ whole genome shotgun (WGS) entry which is preliminary data.</text>
</comment>
<dbReference type="EMBL" id="NDYE01000004">
    <property type="protein sequence ID" value="OXZ34239.1"/>
    <property type="molecule type" value="Genomic_DNA"/>
</dbReference>